<evidence type="ECO:0000313" key="2">
    <source>
        <dbReference type="Proteomes" id="UP000326570"/>
    </source>
</evidence>
<proteinExistence type="predicted"/>
<dbReference type="RefSeq" id="WP_150905477.1">
    <property type="nucleotide sequence ID" value="NZ_VTWT01000012.1"/>
</dbReference>
<gene>
    <name evidence="1" type="ORF">F0P94_17520</name>
</gene>
<name>A0A5N1IJD4_9BACT</name>
<comment type="caution">
    <text evidence="1">The sequence shown here is derived from an EMBL/GenBank/DDBJ whole genome shotgun (WGS) entry which is preliminary data.</text>
</comment>
<keyword evidence="2" id="KW-1185">Reference proteome</keyword>
<dbReference type="EMBL" id="VTWT01000012">
    <property type="protein sequence ID" value="KAA9325389.1"/>
    <property type="molecule type" value="Genomic_DNA"/>
</dbReference>
<reference evidence="1 2" key="1">
    <citation type="submission" date="2019-09" db="EMBL/GenBank/DDBJ databases">
        <title>Genome sequence of Adhaeribacter sp. M2.</title>
        <authorList>
            <person name="Srinivasan S."/>
        </authorList>
    </citation>
    <scope>NUCLEOTIDE SEQUENCE [LARGE SCALE GENOMIC DNA]</scope>
    <source>
        <strain evidence="1 2">M2</strain>
    </source>
</reference>
<organism evidence="1 2">
    <name type="scientific">Adhaeribacter soli</name>
    <dbReference type="NCBI Taxonomy" id="2607655"/>
    <lineage>
        <taxon>Bacteria</taxon>
        <taxon>Pseudomonadati</taxon>
        <taxon>Bacteroidota</taxon>
        <taxon>Cytophagia</taxon>
        <taxon>Cytophagales</taxon>
        <taxon>Hymenobacteraceae</taxon>
        <taxon>Adhaeribacter</taxon>
    </lineage>
</organism>
<dbReference type="AlphaFoldDB" id="A0A5N1IJD4"/>
<dbReference type="Proteomes" id="UP000326570">
    <property type="component" value="Unassembled WGS sequence"/>
</dbReference>
<accession>A0A5N1IJD4</accession>
<evidence type="ECO:0000313" key="1">
    <source>
        <dbReference type="EMBL" id="KAA9325389.1"/>
    </source>
</evidence>
<protein>
    <submittedName>
        <fullName evidence="1">Uncharacterized protein</fullName>
    </submittedName>
</protein>
<sequence>MGTAANTLVEIFRTEFGAVYQCNRYDVYWVEFAGGFSSFKFSDFFYLKQRVEAIDVVEMAQNPARVADVVVLNPLCSDRCFVLTLTDVLHFRELLQGAKVMIELNSIINESLHGMMV</sequence>